<dbReference type="RefSeq" id="WP_340469308.1">
    <property type="nucleotide sequence ID" value="NZ_JBANBB010000001.1"/>
</dbReference>
<accession>A0ABU8ZPU5</accession>
<sequence length="560" mass="61803">MADETATTSEGFDTSKDEQTTQGITGTTPGASENAQNPAEEGQAAAAAPAEGESDQARSQEEPQTDDQVSPTPAQAEEGVQAPAESGQDAQEGRTGQAAQAGPSARTQPAAPEARPRSAAPKPAPTPAAFARKAPHVTPAPATPTYSKEDLAKAESFGRVDDQGNVFVKDQGSERQVGQFPDAKPGEALDLYARRYLDLNEKLTLFATRLKSANIKAREIDDSLKSLTKEVASPDVVGDIDSLRTRLEALKTEGAAKKEELTKERREAMAKAVKERTAIVEKAEDLVASLDETTNWRNTGDKFRSLFDQWQHHQRTTIRIDKADADALWKRFSTARSEFNQARRKWAQERDEEQGAAKRIKEEIISRANEIKDSTDWGATSHEFNELMDRWKLAGRAGRNEDDALWARFRAAADVFFNARQADRDQMSSDEKENLVKKEALLTKAEALVPVKDAKAAKQARQALAAIQEEWDQIGYVPRNDVRRIEGRLDAVDRQIKAVEDAAWTQSDPEADARKSSFEDQLKAQLADLDRQIASEQDPDKRSALQAEKATKEQWLNAVK</sequence>
<protein>
    <submittedName>
        <fullName evidence="3">DUF349 domain-containing protein</fullName>
    </submittedName>
</protein>
<feature type="coiled-coil region" evidence="1">
    <location>
        <begin position="210"/>
        <end position="278"/>
    </location>
</feature>
<comment type="caution">
    <text evidence="3">The sequence shown here is derived from an EMBL/GenBank/DDBJ whole genome shotgun (WGS) entry which is preliminary data.</text>
</comment>
<dbReference type="Pfam" id="PF03993">
    <property type="entry name" value="DUF349"/>
    <property type="match status" value="3"/>
</dbReference>
<name>A0ABU8ZPU5_9BIFI</name>
<evidence type="ECO:0000256" key="2">
    <source>
        <dbReference type="SAM" id="MobiDB-lite"/>
    </source>
</evidence>
<dbReference type="Proteomes" id="UP001373159">
    <property type="component" value="Unassembled WGS sequence"/>
</dbReference>
<feature type="compositionally biased region" description="Basic and acidic residues" evidence="2">
    <location>
        <begin position="147"/>
        <end position="162"/>
    </location>
</feature>
<organism evidence="3 4">
    <name type="scientific">Bifidobacterium favimelis</name>
    <dbReference type="NCBI Taxonomy" id="3122979"/>
    <lineage>
        <taxon>Bacteria</taxon>
        <taxon>Bacillati</taxon>
        <taxon>Actinomycetota</taxon>
        <taxon>Actinomycetes</taxon>
        <taxon>Bifidobacteriales</taxon>
        <taxon>Bifidobacteriaceae</taxon>
        <taxon>Bifidobacterium</taxon>
    </lineage>
</organism>
<gene>
    <name evidence="3" type="ORF">V8P97_04675</name>
</gene>
<evidence type="ECO:0000256" key="1">
    <source>
        <dbReference type="SAM" id="Coils"/>
    </source>
</evidence>
<feature type="compositionally biased region" description="Low complexity" evidence="2">
    <location>
        <begin position="109"/>
        <end position="145"/>
    </location>
</feature>
<feature type="compositionally biased region" description="Basic and acidic residues" evidence="2">
    <location>
        <begin position="534"/>
        <end position="543"/>
    </location>
</feature>
<dbReference type="InterPro" id="IPR007139">
    <property type="entry name" value="DUF349"/>
</dbReference>
<reference evidence="3 4" key="1">
    <citation type="submission" date="2024-02" db="EMBL/GenBank/DDBJ databases">
        <title>Bifidobacterium honeyensis sp. nov., isolated from the comb honey.</title>
        <authorList>
            <person name="Liu W."/>
            <person name="Li Y."/>
        </authorList>
    </citation>
    <scope>NUCLEOTIDE SEQUENCE [LARGE SCALE GENOMIC DNA]</scope>
    <source>
        <strain evidence="3 4">IMAU50988</strain>
    </source>
</reference>
<feature type="compositionally biased region" description="Low complexity" evidence="2">
    <location>
        <begin position="20"/>
        <end position="51"/>
    </location>
</feature>
<keyword evidence="1" id="KW-0175">Coiled coil</keyword>
<dbReference type="EMBL" id="JBANBB010000001">
    <property type="protein sequence ID" value="MEK0306756.1"/>
    <property type="molecule type" value="Genomic_DNA"/>
</dbReference>
<feature type="region of interest" description="Disordered" evidence="2">
    <location>
        <begin position="1"/>
        <end position="185"/>
    </location>
</feature>
<evidence type="ECO:0000313" key="3">
    <source>
        <dbReference type="EMBL" id="MEK0306756.1"/>
    </source>
</evidence>
<proteinExistence type="predicted"/>
<feature type="compositionally biased region" description="Polar residues" evidence="2">
    <location>
        <begin position="1"/>
        <end position="12"/>
    </location>
</feature>
<feature type="region of interest" description="Disordered" evidence="2">
    <location>
        <begin position="534"/>
        <end position="560"/>
    </location>
</feature>
<keyword evidence="4" id="KW-1185">Reference proteome</keyword>
<evidence type="ECO:0000313" key="4">
    <source>
        <dbReference type="Proteomes" id="UP001373159"/>
    </source>
</evidence>